<reference evidence="1" key="1">
    <citation type="journal article" date="2019" name="MBio">
        <title>Virus Genomes from Deep Sea Sediments Expand the Ocean Megavirome and Support Independent Origins of Viral Gigantism.</title>
        <authorList>
            <person name="Backstrom D."/>
            <person name="Yutin N."/>
            <person name="Jorgensen S.L."/>
            <person name="Dharamshi J."/>
            <person name="Homa F."/>
            <person name="Zaremba-Niedwiedzka K."/>
            <person name="Spang A."/>
            <person name="Wolf Y.I."/>
            <person name="Koonin E.V."/>
            <person name="Ettema T.J."/>
        </authorList>
    </citation>
    <scope>NUCLEOTIDE SEQUENCE</scope>
</reference>
<proteinExistence type="predicted"/>
<name>A0A481Z497_9VIRU</name>
<sequence length="608" mass="72048">MENNYQNVENVGKLITTDMIKNSYSLIKDALKQVSFEDLEKIDRNLEKNKINSLIPCSKSMYIFLRNRIGALNPKKVKEIISERFYDLNVMESVSCIINSIYQISNKEYVTPIENIKNWLRNLYLINVESLEGYVFNVGLEEIKNVFVIKTPKEDKQDLTHELFIGLNINKLRKNIPNFVYTFGGFFCSKLFSEDSNVLGWCNTEKNSTDFIITEFIYPNVTLRNFLKTCSFDDFLAIYLQILYALDFANKKLDFTHYDLHDQNVLIKTLDEYVYIPYTTERGLEYINTNKIAVIIDFGFSHIKYNDKSFGVYDYIQYGVLYKSSFPLFDAYKILLFSIRQMEYEKDCYNKTAEIIKFFNNTTHPEEIIETQRTFNYGIYITKNIKKIKIFHLTTFIRNNFNPDFIGNIKIKTQKILNCEKCMSSQDVNEFVGINKYPFSDTLFEFYDLGSRLYRDKKFSEFDELVKNLDYDIASKEYVKIFNEDINNFNFLYGILQYEPIRSRVYSISDKQINSFSINLNNIIKIFNISQSIDTKINVSKFSFNAFKNFERLNKINDVVKIYNMLKEELKKIYKEIILDSESLIRYGYNSEYEHIFETLKSFSKILE</sequence>
<keyword evidence="1" id="KW-0418">Kinase</keyword>
<dbReference type="InterPro" id="IPR011009">
    <property type="entry name" value="Kinase-like_dom_sf"/>
</dbReference>
<protein>
    <submittedName>
        <fullName evidence="1">Protein kinase</fullName>
    </submittedName>
</protein>
<dbReference type="Gene3D" id="1.10.510.10">
    <property type="entry name" value="Transferase(Phosphotransferase) domain 1"/>
    <property type="match status" value="1"/>
</dbReference>
<dbReference type="EMBL" id="MK500496">
    <property type="protein sequence ID" value="QBK90684.1"/>
    <property type="molecule type" value="Genomic_DNA"/>
</dbReference>
<organism evidence="1">
    <name type="scientific">Pithovirus LCPAC104</name>
    <dbReference type="NCBI Taxonomy" id="2506589"/>
    <lineage>
        <taxon>Viruses</taxon>
        <taxon>Pithoviruses</taxon>
    </lineage>
</organism>
<dbReference type="SUPFAM" id="SSF56112">
    <property type="entry name" value="Protein kinase-like (PK-like)"/>
    <property type="match status" value="1"/>
</dbReference>
<gene>
    <name evidence="1" type="ORF">LCPAC104_01810</name>
</gene>
<evidence type="ECO:0000313" key="1">
    <source>
        <dbReference type="EMBL" id="QBK90684.1"/>
    </source>
</evidence>
<keyword evidence="1" id="KW-0808">Transferase</keyword>
<dbReference type="GO" id="GO:0016301">
    <property type="term" value="F:kinase activity"/>
    <property type="evidence" value="ECO:0007669"/>
    <property type="project" value="UniProtKB-KW"/>
</dbReference>
<accession>A0A481Z497</accession>